<dbReference type="Gene3D" id="2.160.20.10">
    <property type="entry name" value="Single-stranded right-handed beta-helix, Pectin lyase-like"/>
    <property type="match status" value="1"/>
</dbReference>
<dbReference type="GO" id="GO:0005576">
    <property type="term" value="C:extracellular region"/>
    <property type="evidence" value="ECO:0007669"/>
    <property type="project" value="UniProtKB-SubCell"/>
</dbReference>
<evidence type="ECO:0000256" key="9">
    <source>
        <dbReference type="ARBA" id="ARBA00023295"/>
    </source>
</evidence>
<dbReference type="EC" id="3.2.1.67" evidence="11"/>
<dbReference type="PROSITE" id="PS00502">
    <property type="entry name" value="POLYGALACTURONASE"/>
    <property type="match status" value="1"/>
</dbReference>
<dbReference type="Pfam" id="PF00295">
    <property type="entry name" value="Glyco_hydro_28"/>
    <property type="match status" value="1"/>
</dbReference>
<keyword evidence="5" id="KW-0677">Repeat</keyword>
<evidence type="ECO:0000313" key="16">
    <source>
        <dbReference type="EMBL" id="PSN70782.1"/>
    </source>
</evidence>
<evidence type="ECO:0000256" key="3">
    <source>
        <dbReference type="ARBA" id="ARBA00022525"/>
    </source>
</evidence>
<organism evidence="16 17">
    <name type="scientific">Corynespora cassiicola Philippines</name>
    <dbReference type="NCBI Taxonomy" id="1448308"/>
    <lineage>
        <taxon>Eukaryota</taxon>
        <taxon>Fungi</taxon>
        <taxon>Dikarya</taxon>
        <taxon>Ascomycota</taxon>
        <taxon>Pezizomycotina</taxon>
        <taxon>Dothideomycetes</taxon>
        <taxon>Pleosporomycetidae</taxon>
        <taxon>Pleosporales</taxon>
        <taxon>Corynesporascaceae</taxon>
        <taxon>Corynespora</taxon>
    </lineage>
</organism>
<name>A0A2T2NZE8_CORCC</name>
<protein>
    <recommendedName>
        <fullName evidence="11">galacturonan 1,4-alpha-galacturonidase</fullName>
        <ecNumber evidence="11">3.2.1.67</ecNumber>
    </recommendedName>
</protein>
<feature type="active site" evidence="13">
    <location>
        <position position="262"/>
    </location>
</feature>
<evidence type="ECO:0000256" key="7">
    <source>
        <dbReference type="ARBA" id="ARBA00023157"/>
    </source>
</evidence>
<proteinExistence type="inferred from homology"/>
<dbReference type="PANTHER" id="PTHR31736:SF14">
    <property type="entry name" value="EXOPOLYGALACTURONASE X-1-RELATED"/>
    <property type="match status" value="1"/>
</dbReference>
<evidence type="ECO:0000256" key="6">
    <source>
        <dbReference type="ARBA" id="ARBA00022801"/>
    </source>
</evidence>
<keyword evidence="10" id="KW-0961">Cell wall biogenesis/degradation</keyword>
<evidence type="ECO:0000256" key="10">
    <source>
        <dbReference type="ARBA" id="ARBA00023316"/>
    </source>
</evidence>
<dbReference type="Proteomes" id="UP000240883">
    <property type="component" value="Unassembled WGS sequence"/>
</dbReference>
<dbReference type="InterPro" id="IPR000743">
    <property type="entry name" value="Glyco_hydro_28"/>
</dbReference>
<dbReference type="GO" id="GO:0071555">
    <property type="term" value="P:cell wall organization"/>
    <property type="evidence" value="ECO:0007669"/>
    <property type="project" value="UniProtKB-KW"/>
</dbReference>
<feature type="region of interest" description="Disordered" evidence="15">
    <location>
        <begin position="1"/>
        <end position="41"/>
    </location>
</feature>
<sequence length="426" mass="46068">MGSVASAWPYQTDPPSPPQLHPQGSTPFEFAQPSSKSSKGGKVCVVSSKEVDSGPSILQAAQQCNNGGTVYFPPGEVFHVATALDLTFLNNINFAILGHIVFRDDIEIWPGQAFDYPFQSASMFWRFGGSNVNIYGAGKGVIDGLGQTYWTAMKANPSVKRPTLFGTDGLHKATISGLTMKNPPGWFNLYTNSTNILVSDMVLDVVQNDTNFPAKNTDGFDTYRSSRIIVQNSIVVNTDDCVSFKPNTTDMLVQNLDCTGSHGISVGSLGQYQDEVDIVENLYIRNITLRNGSDAARIKVWPGVAPGTVDSEAGGGIGRVRNIKYESIRSLNNENAIALTQCYGVKDQALCDANPSKLIIDNIEFNGFSGIAAKKYDPRAGYLTCSSPTVCSDIRAYNINITVPSGKNTTYDCINIDRSSLELSCV</sequence>
<evidence type="ECO:0000256" key="13">
    <source>
        <dbReference type="PROSITE-ProRule" id="PRU10052"/>
    </source>
</evidence>
<keyword evidence="3" id="KW-0964">Secreted</keyword>
<dbReference type="SUPFAM" id="SSF51126">
    <property type="entry name" value="Pectin lyase-like"/>
    <property type="match status" value="1"/>
</dbReference>
<evidence type="ECO:0000256" key="8">
    <source>
        <dbReference type="ARBA" id="ARBA00023180"/>
    </source>
</evidence>
<keyword evidence="8" id="KW-0325">Glycoprotein</keyword>
<keyword evidence="7" id="KW-1015">Disulfide bond</keyword>
<evidence type="ECO:0000256" key="2">
    <source>
        <dbReference type="ARBA" id="ARBA00008834"/>
    </source>
</evidence>
<dbReference type="EMBL" id="KZ678131">
    <property type="protein sequence ID" value="PSN70782.1"/>
    <property type="molecule type" value="Genomic_DNA"/>
</dbReference>
<evidence type="ECO:0000256" key="12">
    <source>
        <dbReference type="ARBA" id="ARBA00048766"/>
    </source>
</evidence>
<evidence type="ECO:0000256" key="11">
    <source>
        <dbReference type="ARBA" id="ARBA00038933"/>
    </source>
</evidence>
<comment type="catalytic activity">
    <reaction evidence="12">
        <text>[(1-&gt;4)-alpha-D-galacturonosyl](n) + H2O = alpha-D-galacturonate + [(1-&gt;4)-alpha-D-galacturonosyl](n-1)</text>
        <dbReference type="Rhea" id="RHEA:14117"/>
        <dbReference type="Rhea" id="RHEA-COMP:14570"/>
        <dbReference type="Rhea" id="RHEA-COMP:14572"/>
        <dbReference type="ChEBI" id="CHEBI:15377"/>
        <dbReference type="ChEBI" id="CHEBI:58658"/>
        <dbReference type="ChEBI" id="CHEBI:140523"/>
        <dbReference type="EC" id="3.2.1.67"/>
    </reaction>
</comment>
<evidence type="ECO:0000256" key="4">
    <source>
        <dbReference type="ARBA" id="ARBA00022729"/>
    </source>
</evidence>
<dbReference type="AlphaFoldDB" id="A0A2T2NZE8"/>
<gene>
    <name evidence="16" type="ORF">BS50DRAFT_486954</name>
</gene>
<keyword evidence="4" id="KW-0732">Signal</keyword>
<keyword evidence="6 14" id="KW-0378">Hydrolase</keyword>
<evidence type="ECO:0000256" key="15">
    <source>
        <dbReference type="SAM" id="MobiDB-lite"/>
    </source>
</evidence>
<comment type="similarity">
    <text evidence="2 14">Belongs to the glycosyl hydrolase 28 family.</text>
</comment>
<dbReference type="OrthoDB" id="187139at2759"/>
<comment type="subcellular location">
    <subcellularLocation>
        <location evidence="1">Secreted</location>
    </subcellularLocation>
</comment>
<dbReference type="InterPro" id="IPR011050">
    <property type="entry name" value="Pectin_lyase_fold/virulence"/>
</dbReference>
<keyword evidence="9 14" id="KW-0326">Glycosidase</keyword>
<evidence type="ECO:0000256" key="1">
    <source>
        <dbReference type="ARBA" id="ARBA00004613"/>
    </source>
</evidence>
<dbReference type="GO" id="GO:0005975">
    <property type="term" value="P:carbohydrate metabolic process"/>
    <property type="evidence" value="ECO:0007669"/>
    <property type="project" value="InterPro"/>
</dbReference>
<dbReference type="InterPro" id="IPR012334">
    <property type="entry name" value="Pectin_lyas_fold"/>
</dbReference>
<evidence type="ECO:0000313" key="17">
    <source>
        <dbReference type="Proteomes" id="UP000240883"/>
    </source>
</evidence>
<evidence type="ECO:0000256" key="14">
    <source>
        <dbReference type="RuleBase" id="RU361169"/>
    </source>
</evidence>
<evidence type="ECO:0000256" key="5">
    <source>
        <dbReference type="ARBA" id="ARBA00022737"/>
    </source>
</evidence>
<keyword evidence="17" id="KW-1185">Reference proteome</keyword>
<dbReference type="GO" id="GO:0004650">
    <property type="term" value="F:polygalacturonase activity"/>
    <property type="evidence" value="ECO:0007669"/>
    <property type="project" value="InterPro"/>
</dbReference>
<reference evidence="16 17" key="1">
    <citation type="journal article" date="2018" name="Front. Microbiol.">
        <title>Genome-Wide Analysis of Corynespora cassiicola Leaf Fall Disease Putative Effectors.</title>
        <authorList>
            <person name="Lopez D."/>
            <person name="Ribeiro S."/>
            <person name="Label P."/>
            <person name="Fumanal B."/>
            <person name="Venisse J.S."/>
            <person name="Kohler A."/>
            <person name="de Oliveira R.R."/>
            <person name="Labutti K."/>
            <person name="Lipzen A."/>
            <person name="Lail K."/>
            <person name="Bauer D."/>
            <person name="Ohm R.A."/>
            <person name="Barry K.W."/>
            <person name="Spatafora J."/>
            <person name="Grigoriev I.V."/>
            <person name="Martin F.M."/>
            <person name="Pujade-Renaud V."/>
        </authorList>
    </citation>
    <scope>NUCLEOTIDE SEQUENCE [LARGE SCALE GENOMIC DNA]</scope>
    <source>
        <strain evidence="16 17">Philippines</strain>
    </source>
</reference>
<dbReference type="STRING" id="1448308.A0A2T2NZE8"/>
<accession>A0A2T2NZE8</accession>
<dbReference type="PANTHER" id="PTHR31736">
    <property type="match status" value="1"/>
</dbReference>
<dbReference type="GO" id="GO:0047911">
    <property type="term" value="F:galacturan 1,4-alpha-galacturonidase activity"/>
    <property type="evidence" value="ECO:0007669"/>
    <property type="project" value="UniProtKB-EC"/>
</dbReference>